<dbReference type="VEuPathDB" id="TriTrypDB:TRSC58_01762"/>
<dbReference type="PANTHER" id="PTHR46093">
    <property type="entry name" value="ACYL-COA-BINDING DOMAIN-CONTAINING PROTEIN 5"/>
    <property type="match status" value="1"/>
</dbReference>
<comment type="caution">
    <text evidence="4">The sequence shown here is derived from an EMBL/GenBank/DDBJ whole genome shotgun (WGS) entry which is preliminary data.</text>
</comment>
<dbReference type="EMBL" id="AUPL01001762">
    <property type="protein sequence ID" value="ESL10505.1"/>
    <property type="molecule type" value="Genomic_DNA"/>
</dbReference>
<dbReference type="Gene3D" id="2.30.29.30">
    <property type="entry name" value="Pleckstrin-homology domain (PH domain)/Phosphotyrosine-binding domain (PTB)"/>
    <property type="match status" value="2"/>
</dbReference>
<accession>A0A061J836</accession>
<keyword evidence="1" id="KW-0880">Kelch repeat</keyword>
<dbReference type="Proteomes" id="UP000031737">
    <property type="component" value="Unassembled WGS sequence"/>
</dbReference>
<dbReference type="Pfam" id="PF00169">
    <property type="entry name" value="PH"/>
    <property type="match status" value="2"/>
</dbReference>
<dbReference type="CDD" id="cd00821">
    <property type="entry name" value="PH"/>
    <property type="match status" value="2"/>
</dbReference>
<dbReference type="PANTHER" id="PTHR46093:SF18">
    <property type="entry name" value="FIBRONECTIN TYPE-III DOMAIN-CONTAINING PROTEIN"/>
    <property type="match status" value="1"/>
</dbReference>
<protein>
    <recommendedName>
        <fullName evidence="3">PH domain-containing protein</fullName>
    </recommendedName>
</protein>
<dbReference type="SUPFAM" id="SSF50729">
    <property type="entry name" value="PH domain-like"/>
    <property type="match status" value="2"/>
</dbReference>
<gene>
    <name evidence="4" type="ORF">TRSC58_01762</name>
</gene>
<feature type="domain" description="PH" evidence="3">
    <location>
        <begin position="136"/>
        <end position="228"/>
    </location>
</feature>
<evidence type="ECO:0000259" key="3">
    <source>
        <dbReference type="PROSITE" id="PS50003"/>
    </source>
</evidence>
<keyword evidence="5" id="KW-1185">Reference proteome</keyword>
<dbReference type="InterPro" id="IPR001849">
    <property type="entry name" value="PH_domain"/>
</dbReference>
<dbReference type="OrthoDB" id="270943at2759"/>
<evidence type="ECO:0000313" key="4">
    <source>
        <dbReference type="EMBL" id="ESL10505.1"/>
    </source>
</evidence>
<proteinExistence type="predicted"/>
<sequence>MIYISQLVGFVCLPFYCAVGTERKMSENVKQQRQPRVYRSLWLLKQAEWRFAWDRRFFVLCGLRLAYRLGENEAEKKVGYIISLQRIVGPPESHTFRVWLREGECWTLRAETEEDHREWTNCIAAALMHGSAEERCNVREGTVLKKGAWTGQWRQRYLELDEYGLAYRLNKESEVRNRFVIVAADDSGEEGRETELLVTTSCGERFWLKFSTKEEFDDWRNMIKRGLQRTMSWHWMALGPSHTSGYAPLCVQYHASAAGSGPVVYCYGGTQSLAPRCFLGAPKVFLPNVRRENVSRQLSCIKLSGEHKCTPLEIIPYEESAHAKVRPPPLFGAALCLLKSTPKSSPSSLPNLSMSTPPLECLLLVGGRSETFIFRDVTVEMWWCVLQGSSSMWQRCCYDVNVLPHRTFHTLTTRTSRSAVVVGGLDEMNRVSTDCFTIFWSEGETEAFFTSPVVKFLGDLPEPRAFHVCLALPDASLFVFGGRSVRGPASCGYFFSLSCTESEWRKVSVDPPLPALNHVCAAEAVSASGQQRVFIMGETCTSYPTLRLFLLTLQSTSAISTEVLLTVGAAPQRCCGATMHHAEGYLYVLGGCYDGSQRNDQGKTVVFQDPIRVLIGDSAESGTSTTQRE</sequence>
<organism evidence="4 5">
    <name type="scientific">Trypanosoma rangeli SC58</name>
    <dbReference type="NCBI Taxonomy" id="429131"/>
    <lineage>
        <taxon>Eukaryota</taxon>
        <taxon>Discoba</taxon>
        <taxon>Euglenozoa</taxon>
        <taxon>Kinetoplastea</taxon>
        <taxon>Metakinetoplastina</taxon>
        <taxon>Trypanosomatida</taxon>
        <taxon>Trypanosomatidae</taxon>
        <taxon>Trypanosoma</taxon>
        <taxon>Herpetosoma</taxon>
    </lineage>
</organism>
<dbReference type="SMART" id="SM00233">
    <property type="entry name" value="PH"/>
    <property type="match status" value="2"/>
</dbReference>
<keyword evidence="2" id="KW-0677">Repeat</keyword>
<dbReference type="InterPro" id="IPR015915">
    <property type="entry name" value="Kelch-typ_b-propeller"/>
</dbReference>
<dbReference type="AlphaFoldDB" id="A0A061J836"/>
<evidence type="ECO:0000256" key="1">
    <source>
        <dbReference type="ARBA" id="ARBA00022441"/>
    </source>
</evidence>
<dbReference type="SUPFAM" id="SSF117281">
    <property type="entry name" value="Kelch motif"/>
    <property type="match status" value="1"/>
</dbReference>
<evidence type="ECO:0000313" key="5">
    <source>
        <dbReference type="Proteomes" id="UP000031737"/>
    </source>
</evidence>
<dbReference type="PROSITE" id="PS50003">
    <property type="entry name" value="PH_DOMAIN"/>
    <property type="match status" value="2"/>
</dbReference>
<dbReference type="InterPro" id="IPR011993">
    <property type="entry name" value="PH-like_dom_sf"/>
</dbReference>
<evidence type="ECO:0000256" key="2">
    <source>
        <dbReference type="ARBA" id="ARBA00022737"/>
    </source>
</evidence>
<name>A0A061J836_TRYRA</name>
<reference evidence="4 5" key="1">
    <citation type="submission" date="2013-07" db="EMBL/GenBank/DDBJ databases">
        <authorList>
            <person name="Stoco P.H."/>
            <person name="Wagner G."/>
            <person name="Gerber A."/>
            <person name="Zaha A."/>
            <person name="Thompson C."/>
            <person name="Bartholomeu D.C."/>
            <person name="Luckemeyer D.D."/>
            <person name="Bahia D."/>
            <person name="Loreto E."/>
            <person name="Prestes E.B."/>
            <person name="Lima F.M."/>
            <person name="Rodrigues-Luiz G."/>
            <person name="Vallejo G.A."/>
            <person name="Filho J.F."/>
            <person name="Monteiro K.M."/>
            <person name="Tyler K.M."/>
            <person name="de Almeida L.G."/>
            <person name="Ortiz M.F."/>
            <person name="Siervo M.A."/>
            <person name="de Moraes M.H."/>
            <person name="Cunha O.L."/>
            <person name="Mendonca-Neto R."/>
            <person name="Silva R."/>
            <person name="Teixeira S.M."/>
            <person name="Murta S.M."/>
            <person name="Sincero T.C."/>
            <person name="Mendes T.A."/>
            <person name="Urmenyi T.P."/>
            <person name="Silva V.G."/>
            <person name="da Rocha W.D."/>
            <person name="Andersson B."/>
            <person name="Romanha A.J."/>
            <person name="Steindel M."/>
            <person name="de Vasconcelos A.T."/>
            <person name="Grisard E.C."/>
        </authorList>
    </citation>
    <scope>NUCLEOTIDE SEQUENCE [LARGE SCALE GENOMIC DNA]</scope>
    <source>
        <strain evidence="4 5">SC58</strain>
    </source>
</reference>
<dbReference type="Gene3D" id="2.120.10.80">
    <property type="entry name" value="Kelch-type beta propeller"/>
    <property type="match status" value="1"/>
</dbReference>
<feature type="domain" description="PH" evidence="3">
    <location>
        <begin position="36"/>
        <end position="128"/>
    </location>
</feature>